<comment type="caution">
    <text evidence="2">The sequence shown here is derived from an EMBL/GenBank/DDBJ whole genome shotgun (WGS) entry which is preliminary data.</text>
</comment>
<name>A0AAV4WE13_CAEEX</name>
<evidence type="ECO:0008006" key="4">
    <source>
        <dbReference type="Google" id="ProtNLM"/>
    </source>
</evidence>
<dbReference type="AlphaFoldDB" id="A0AAV4WE13"/>
<gene>
    <name evidence="2" type="ORF">CEXT_467231</name>
</gene>
<sequence length="91" mass="10365">MKIFFSFLAILGEHFSPTSLSEGTEAKSQYRLISPYPLQPPFNRARQAIESILPSFGADIRKRYTLPWCIPHPVVRPMYKPPHPPTHSNCG</sequence>
<organism evidence="2 3">
    <name type="scientific">Caerostris extrusa</name>
    <name type="common">Bark spider</name>
    <name type="synonym">Caerostris bankana</name>
    <dbReference type="NCBI Taxonomy" id="172846"/>
    <lineage>
        <taxon>Eukaryota</taxon>
        <taxon>Metazoa</taxon>
        <taxon>Ecdysozoa</taxon>
        <taxon>Arthropoda</taxon>
        <taxon>Chelicerata</taxon>
        <taxon>Arachnida</taxon>
        <taxon>Araneae</taxon>
        <taxon>Araneomorphae</taxon>
        <taxon>Entelegynae</taxon>
        <taxon>Araneoidea</taxon>
        <taxon>Araneidae</taxon>
        <taxon>Caerostris</taxon>
    </lineage>
</organism>
<evidence type="ECO:0000256" key="1">
    <source>
        <dbReference type="SAM" id="SignalP"/>
    </source>
</evidence>
<proteinExistence type="predicted"/>
<evidence type="ECO:0000313" key="3">
    <source>
        <dbReference type="Proteomes" id="UP001054945"/>
    </source>
</evidence>
<dbReference type="Proteomes" id="UP001054945">
    <property type="component" value="Unassembled WGS sequence"/>
</dbReference>
<keyword evidence="1" id="KW-0732">Signal</keyword>
<feature type="chain" id="PRO_5043988633" description="Secreted protein" evidence="1">
    <location>
        <begin position="21"/>
        <end position="91"/>
    </location>
</feature>
<evidence type="ECO:0000313" key="2">
    <source>
        <dbReference type="EMBL" id="GIY80603.1"/>
    </source>
</evidence>
<feature type="signal peptide" evidence="1">
    <location>
        <begin position="1"/>
        <end position="20"/>
    </location>
</feature>
<accession>A0AAV4WE13</accession>
<keyword evidence="3" id="KW-1185">Reference proteome</keyword>
<protein>
    <recommendedName>
        <fullName evidence="4">Secreted protein</fullName>
    </recommendedName>
</protein>
<reference evidence="2 3" key="1">
    <citation type="submission" date="2021-06" db="EMBL/GenBank/DDBJ databases">
        <title>Caerostris extrusa draft genome.</title>
        <authorList>
            <person name="Kono N."/>
            <person name="Arakawa K."/>
        </authorList>
    </citation>
    <scope>NUCLEOTIDE SEQUENCE [LARGE SCALE GENOMIC DNA]</scope>
</reference>
<dbReference type="EMBL" id="BPLR01016028">
    <property type="protein sequence ID" value="GIY80603.1"/>
    <property type="molecule type" value="Genomic_DNA"/>
</dbReference>